<dbReference type="EMBL" id="JAJFAZ020000005">
    <property type="protein sequence ID" value="KAI5330216.1"/>
    <property type="molecule type" value="Genomic_DNA"/>
</dbReference>
<evidence type="ECO:0000313" key="1">
    <source>
        <dbReference type="EMBL" id="KAI5330216.1"/>
    </source>
</evidence>
<comment type="caution">
    <text evidence="1">The sequence shown here is derived from an EMBL/GenBank/DDBJ whole genome shotgun (WGS) entry which is preliminary data.</text>
</comment>
<evidence type="ECO:0000313" key="2">
    <source>
        <dbReference type="Proteomes" id="UP001054821"/>
    </source>
</evidence>
<accession>A0AAD4Z2E2</accession>
<name>A0AAD4Z2E2_PRUDU</name>
<organism evidence="1 2">
    <name type="scientific">Prunus dulcis</name>
    <name type="common">Almond</name>
    <name type="synonym">Amygdalus dulcis</name>
    <dbReference type="NCBI Taxonomy" id="3755"/>
    <lineage>
        <taxon>Eukaryota</taxon>
        <taxon>Viridiplantae</taxon>
        <taxon>Streptophyta</taxon>
        <taxon>Embryophyta</taxon>
        <taxon>Tracheophyta</taxon>
        <taxon>Spermatophyta</taxon>
        <taxon>Magnoliopsida</taxon>
        <taxon>eudicotyledons</taxon>
        <taxon>Gunneridae</taxon>
        <taxon>Pentapetalae</taxon>
        <taxon>rosids</taxon>
        <taxon>fabids</taxon>
        <taxon>Rosales</taxon>
        <taxon>Rosaceae</taxon>
        <taxon>Amygdaloideae</taxon>
        <taxon>Amygdaleae</taxon>
        <taxon>Prunus</taxon>
    </lineage>
</organism>
<proteinExistence type="predicted"/>
<reference evidence="1 2" key="1">
    <citation type="journal article" date="2022" name="G3 (Bethesda)">
        <title>Whole-genome sequence and methylome profiling of the almond [Prunus dulcis (Mill.) D.A. Webb] cultivar 'Nonpareil'.</title>
        <authorList>
            <person name="D'Amico-Willman K.M."/>
            <person name="Ouma W.Z."/>
            <person name="Meulia T."/>
            <person name="Sideli G.M."/>
            <person name="Gradziel T.M."/>
            <person name="Fresnedo-Ramirez J."/>
        </authorList>
    </citation>
    <scope>NUCLEOTIDE SEQUENCE [LARGE SCALE GENOMIC DNA]</scope>
    <source>
        <strain evidence="1">Clone GOH B32 T37-40</strain>
    </source>
</reference>
<protein>
    <submittedName>
        <fullName evidence="1">Uncharacterized protein</fullName>
    </submittedName>
</protein>
<dbReference type="Proteomes" id="UP001054821">
    <property type="component" value="Chromosome 5"/>
</dbReference>
<sequence>MYLTSATDCVLASRLRDGSCDLSWATRGGFSNNLFESFLDNYGEVGAHHVMEAAISGPGYQNLAVVD</sequence>
<keyword evidence="2" id="KW-1185">Reference proteome</keyword>
<dbReference type="AlphaFoldDB" id="A0AAD4Z2E2"/>
<gene>
    <name evidence="1" type="ORF">L3X38_029614</name>
</gene>